<keyword evidence="1" id="KW-0812">Transmembrane</keyword>
<evidence type="ECO:0000256" key="1">
    <source>
        <dbReference type="SAM" id="Phobius"/>
    </source>
</evidence>
<name>A0AAV5VV02_9BILA</name>
<evidence type="ECO:0008006" key="4">
    <source>
        <dbReference type="Google" id="ProtNLM"/>
    </source>
</evidence>
<evidence type="ECO:0000313" key="3">
    <source>
        <dbReference type="Proteomes" id="UP001432322"/>
    </source>
</evidence>
<keyword evidence="1" id="KW-1133">Transmembrane helix</keyword>
<dbReference type="Proteomes" id="UP001432322">
    <property type="component" value="Unassembled WGS sequence"/>
</dbReference>
<comment type="caution">
    <text evidence="2">The sequence shown here is derived from an EMBL/GenBank/DDBJ whole genome shotgun (WGS) entry which is preliminary data.</text>
</comment>
<protein>
    <recommendedName>
        <fullName evidence="4">G protein-coupled receptor</fullName>
    </recommendedName>
</protein>
<proteinExistence type="predicted"/>
<feature type="transmembrane region" description="Helical" evidence="1">
    <location>
        <begin position="16"/>
        <end position="36"/>
    </location>
</feature>
<keyword evidence="3" id="KW-1185">Reference proteome</keyword>
<organism evidence="2 3">
    <name type="scientific">Pristionchus fissidentatus</name>
    <dbReference type="NCBI Taxonomy" id="1538716"/>
    <lineage>
        <taxon>Eukaryota</taxon>
        <taxon>Metazoa</taxon>
        <taxon>Ecdysozoa</taxon>
        <taxon>Nematoda</taxon>
        <taxon>Chromadorea</taxon>
        <taxon>Rhabditida</taxon>
        <taxon>Rhabditina</taxon>
        <taxon>Diplogasteromorpha</taxon>
        <taxon>Diplogasteroidea</taxon>
        <taxon>Neodiplogasteridae</taxon>
        <taxon>Pristionchus</taxon>
    </lineage>
</organism>
<accession>A0AAV5VV02</accession>
<gene>
    <name evidence="2" type="ORF">PFISCL1PPCAC_13844</name>
</gene>
<dbReference type="PANTHER" id="PTHR31748">
    <property type="entry name" value="SERPENTINE RECEPTOR, CLASS V"/>
    <property type="match status" value="1"/>
</dbReference>
<evidence type="ECO:0000313" key="2">
    <source>
        <dbReference type="EMBL" id="GMT22547.1"/>
    </source>
</evidence>
<dbReference type="EMBL" id="BTSY01000004">
    <property type="protein sequence ID" value="GMT22547.1"/>
    <property type="molecule type" value="Genomic_DNA"/>
</dbReference>
<dbReference type="PANTHER" id="PTHR31748:SF1">
    <property type="entry name" value="SERPENTINE RECEPTOR, CLASS V"/>
    <property type="match status" value="1"/>
</dbReference>
<dbReference type="AlphaFoldDB" id="A0AAV5VV02"/>
<feature type="transmembrane region" description="Helical" evidence="1">
    <location>
        <begin position="56"/>
        <end position="73"/>
    </location>
</feature>
<keyword evidence="1" id="KW-0472">Membrane</keyword>
<sequence length="120" mass="13928">LIDSPALRIFWKRTSISALINAFLLFVLYGIVIWRFRATFLAAAKSRRAIVEHRRAITLLKIAVTVVGLQSFYQLTLINGFIREEIQQDLRILYTILFGVSFFYSSLPTFLLLIFCKPIR</sequence>
<feature type="transmembrane region" description="Helical" evidence="1">
    <location>
        <begin position="93"/>
        <end position="116"/>
    </location>
</feature>
<feature type="non-terminal residue" evidence="2">
    <location>
        <position position="1"/>
    </location>
</feature>
<feature type="non-terminal residue" evidence="2">
    <location>
        <position position="120"/>
    </location>
</feature>
<reference evidence="2" key="1">
    <citation type="submission" date="2023-10" db="EMBL/GenBank/DDBJ databases">
        <title>Genome assembly of Pristionchus species.</title>
        <authorList>
            <person name="Yoshida K."/>
            <person name="Sommer R.J."/>
        </authorList>
    </citation>
    <scope>NUCLEOTIDE SEQUENCE</scope>
    <source>
        <strain evidence="2">RS5133</strain>
    </source>
</reference>